<protein>
    <submittedName>
        <fullName evidence="1">Uncharacterized protein</fullName>
    </submittedName>
</protein>
<dbReference type="InterPro" id="IPR029063">
    <property type="entry name" value="SAM-dependent_MTases_sf"/>
</dbReference>
<reference evidence="2" key="1">
    <citation type="journal article" date="2016" name="Nature">
        <title>The genome of the seagrass Zostera marina reveals angiosperm adaptation to the sea.</title>
        <authorList>
            <person name="Olsen J.L."/>
            <person name="Rouze P."/>
            <person name="Verhelst B."/>
            <person name="Lin Y.-C."/>
            <person name="Bayer T."/>
            <person name="Collen J."/>
            <person name="Dattolo E."/>
            <person name="De Paoli E."/>
            <person name="Dittami S."/>
            <person name="Maumus F."/>
            <person name="Michel G."/>
            <person name="Kersting A."/>
            <person name="Lauritano C."/>
            <person name="Lohaus R."/>
            <person name="Toepel M."/>
            <person name="Tonon T."/>
            <person name="Vanneste K."/>
            <person name="Amirebrahimi M."/>
            <person name="Brakel J."/>
            <person name="Bostroem C."/>
            <person name="Chovatia M."/>
            <person name="Grimwood J."/>
            <person name="Jenkins J.W."/>
            <person name="Jueterbock A."/>
            <person name="Mraz A."/>
            <person name="Stam W.T."/>
            <person name="Tice H."/>
            <person name="Bornberg-Bauer E."/>
            <person name="Green P.J."/>
            <person name="Pearson G.A."/>
            <person name="Procaccini G."/>
            <person name="Duarte C.M."/>
            <person name="Schmutz J."/>
            <person name="Reusch T.B.H."/>
            <person name="Van de Peer Y."/>
        </authorList>
    </citation>
    <scope>NUCLEOTIDE SEQUENCE [LARGE SCALE GENOMIC DNA]</scope>
    <source>
        <strain evidence="2">cv. Finnish</strain>
    </source>
</reference>
<dbReference type="PANTHER" id="PTHR14614">
    <property type="entry name" value="HEPATOCELLULAR CARCINOMA-ASSOCIATED ANTIGEN"/>
    <property type="match status" value="1"/>
</dbReference>
<evidence type="ECO:0000313" key="2">
    <source>
        <dbReference type="Proteomes" id="UP000036987"/>
    </source>
</evidence>
<evidence type="ECO:0000313" key="1">
    <source>
        <dbReference type="EMBL" id="KMZ65107.1"/>
    </source>
</evidence>
<proteinExistence type="predicted"/>
<organism evidence="1 2">
    <name type="scientific">Zostera marina</name>
    <name type="common">Eelgrass</name>
    <dbReference type="NCBI Taxonomy" id="29655"/>
    <lineage>
        <taxon>Eukaryota</taxon>
        <taxon>Viridiplantae</taxon>
        <taxon>Streptophyta</taxon>
        <taxon>Embryophyta</taxon>
        <taxon>Tracheophyta</taxon>
        <taxon>Spermatophyta</taxon>
        <taxon>Magnoliopsida</taxon>
        <taxon>Liliopsida</taxon>
        <taxon>Zosteraceae</taxon>
        <taxon>Zostera</taxon>
    </lineage>
</organism>
<dbReference type="EMBL" id="LFYR01001076">
    <property type="protein sequence ID" value="KMZ65107.1"/>
    <property type="molecule type" value="Genomic_DNA"/>
</dbReference>
<dbReference type="OrthoDB" id="413520at2759"/>
<accession>A0A0K9PA48</accession>
<dbReference type="Proteomes" id="UP000036987">
    <property type="component" value="Unassembled WGS sequence"/>
</dbReference>
<dbReference type="AlphaFoldDB" id="A0A0K9PA48"/>
<name>A0A0K9PA48_ZOSMR</name>
<dbReference type="Gene3D" id="3.40.50.150">
    <property type="entry name" value="Vaccinia Virus protein VP39"/>
    <property type="match status" value="1"/>
</dbReference>
<dbReference type="OMA" id="HRDDKQN"/>
<dbReference type="STRING" id="29655.A0A0K9PA48"/>
<dbReference type="Pfam" id="PF10294">
    <property type="entry name" value="Methyltransf_16"/>
    <property type="match status" value="1"/>
</dbReference>
<dbReference type="PANTHER" id="PTHR14614:SF7">
    <property type="entry name" value="OS05G0564100 PROTEIN"/>
    <property type="match status" value="1"/>
</dbReference>
<gene>
    <name evidence="1" type="ORF">ZOSMA_339G00030</name>
</gene>
<dbReference type="InterPro" id="IPR019410">
    <property type="entry name" value="Methyltransf_16"/>
</dbReference>
<keyword evidence="2" id="KW-1185">Reference proteome</keyword>
<sequence>MGLSLLGLHDILLTDIAPVFPALKHNLKRNRHLFTNTPNKKPPRHAQLYWNNKEHIAAVRPRFDIVVAADVVYMEDSALWLVDAMEGLVKEKDEGGVIVLGYQIRSVDADKVFWEKCVERFDVEKVPKENLDQDYRYEESDVFLLRKNS</sequence>
<comment type="caution">
    <text evidence="1">The sequence shown here is derived from an EMBL/GenBank/DDBJ whole genome shotgun (WGS) entry which is preliminary data.</text>
</comment>